<dbReference type="RefSeq" id="WP_139447247.1">
    <property type="nucleotide sequence ID" value="NZ_VDMB01000005.1"/>
</dbReference>
<dbReference type="InterPro" id="IPR003959">
    <property type="entry name" value="ATPase_AAA_core"/>
</dbReference>
<reference evidence="3 4" key="1">
    <citation type="submission" date="2019-06" db="EMBL/GenBank/DDBJ databases">
        <title>Desulfobotulus mexicanus sp. nov., a novel sulfate-reducing bacterium isolated from the sediment of an alkaline crater lake in Mexico.</title>
        <authorList>
            <person name="Hirschler-Rea A."/>
        </authorList>
    </citation>
    <scope>NUCLEOTIDE SEQUENCE [LARGE SCALE GENOMIC DNA]</scope>
    <source>
        <strain evidence="3 4">PAR22N</strain>
    </source>
</reference>
<dbReference type="EMBL" id="VDMB01000005">
    <property type="protein sequence ID" value="TYT75224.1"/>
    <property type="molecule type" value="Genomic_DNA"/>
</dbReference>
<feature type="coiled-coil region" evidence="1">
    <location>
        <begin position="204"/>
        <end position="231"/>
    </location>
</feature>
<comment type="caution">
    <text evidence="3">The sequence shown here is derived from an EMBL/GenBank/DDBJ whole genome shotgun (WGS) entry which is preliminary data.</text>
</comment>
<dbReference type="Gene3D" id="3.40.50.300">
    <property type="entry name" value="P-loop containing nucleotide triphosphate hydrolases"/>
    <property type="match status" value="1"/>
</dbReference>
<keyword evidence="1" id="KW-0175">Coiled coil</keyword>
<dbReference type="AlphaFoldDB" id="A0A5Q4VBZ6"/>
<dbReference type="PANTHER" id="PTHR43581:SF2">
    <property type="entry name" value="EXCINUCLEASE ATPASE SUBUNIT"/>
    <property type="match status" value="1"/>
</dbReference>
<evidence type="ECO:0000259" key="2">
    <source>
        <dbReference type="Pfam" id="PF13304"/>
    </source>
</evidence>
<dbReference type="InterPro" id="IPR051396">
    <property type="entry name" value="Bact_Antivir_Def_Nuclease"/>
</dbReference>
<keyword evidence="4" id="KW-1185">Reference proteome</keyword>
<evidence type="ECO:0000313" key="3">
    <source>
        <dbReference type="EMBL" id="TYT75224.1"/>
    </source>
</evidence>
<dbReference type="InterPro" id="IPR027417">
    <property type="entry name" value="P-loop_NTPase"/>
</dbReference>
<dbReference type="Proteomes" id="UP000321899">
    <property type="component" value="Unassembled WGS sequence"/>
</dbReference>
<gene>
    <name evidence="3" type="ORF">FIM25_05830</name>
</gene>
<proteinExistence type="predicted"/>
<feature type="domain" description="ATPase AAA-type core" evidence="2">
    <location>
        <begin position="26"/>
        <end position="372"/>
    </location>
</feature>
<evidence type="ECO:0000256" key="1">
    <source>
        <dbReference type="SAM" id="Coils"/>
    </source>
</evidence>
<sequence>MKIQSLVLEGFLGQDKAIRINFNEDINIFTGRNGSGKTTLLKLLWYVLSGNLSLAMNEIPFKRAELKTSEYTCTLDRKRPTGRVEVLHHGSGARYLSEFLHDGERYLLSEKDQADTALFNIGSSLFLPTFRRIEGGFSIGRHRPGSKEHLTDDIGKSLSAFSRRLSNDKHSLVLSIGTHDIEKLLIKEYASRSEELNSLKMGYSDNFKKAIKDLENYMVEFKKEFHKTQKRKKKNSSNPLAEEPSISPVEMKLLEAAKKEMEELETFTEKIMQPFNVIKEIVSSIMQHSGIRLDSTLTIGEAAKAIHSEFLSAGEKQLFSFIAYNSFFQNAVILIDEPELSLHVDWQRQLFSILVKQQSSNQFIVATHSPFIYAKYPDKETLLGMDHGNEGDQ</sequence>
<evidence type="ECO:0000313" key="4">
    <source>
        <dbReference type="Proteomes" id="UP000321899"/>
    </source>
</evidence>
<dbReference type="GO" id="GO:0016887">
    <property type="term" value="F:ATP hydrolysis activity"/>
    <property type="evidence" value="ECO:0007669"/>
    <property type="project" value="InterPro"/>
</dbReference>
<dbReference type="OrthoDB" id="5468457at2"/>
<organism evidence="3 4">
    <name type="scientific">Desulfobotulus mexicanus</name>
    <dbReference type="NCBI Taxonomy" id="2586642"/>
    <lineage>
        <taxon>Bacteria</taxon>
        <taxon>Pseudomonadati</taxon>
        <taxon>Thermodesulfobacteriota</taxon>
        <taxon>Desulfobacteria</taxon>
        <taxon>Desulfobacterales</taxon>
        <taxon>Desulfobacteraceae</taxon>
        <taxon>Desulfobotulus</taxon>
    </lineage>
</organism>
<protein>
    <submittedName>
        <fullName evidence="3">AAA family ATPase</fullName>
    </submittedName>
</protein>
<dbReference type="PANTHER" id="PTHR43581">
    <property type="entry name" value="ATP/GTP PHOSPHATASE"/>
    <property type="match status" value="1"/>
</dbReference>
<accession>A0A5Q4VBZ6</accession>
<dbReference type="GO" id="GO:0005524">
    <property type="term" value="F:ATP binding"/>
    <property type="evidence" value="ECO:0007669"/>
    <property type="project" value="InterPro"/>
</dbReference>
<dbReference type="SUPFAM" id="SSF52540">
    <property type="entry name" value="P-loop containing nucleoside triphosphate hydrolases"/>
    <property type="match status" value="1"/>
</dbReference>
<name>A0A5Q4VBZ6_9BACT</name>
<dbReference type="Pfam" id="PF13304">
    <property type="entry name" value="AAA_21"/>
    <property type="match status" value="1"/>
</dbReference>